<dbReference type="EC" id="2.1.1.13" evidence="8"/>
<dbReference type="PANTHER" id="PTHR45833">
    <property type="entry name" value="METHIONINE SYNTHASE"/>
    <property type="match status" value="1"/>
</dbReference>
<evidence type="ECO:0000256" key="3">
    <source>
        <dbReference type="ARBA" id="ARBA00022679"/>
    </source>
</evidence>
<dbReference type="PANTHER" id="PTHR45833:SF1">
    <property type="entry name" value="METHIONINE SYNTHASE"/>
    <property type="match status" value="1"/>
</dbReference>
<feature type="domain" description="Hcy-binding" evidence="7">
    <location>
        <begin position="17"/>
        <end position="69"/>
    </location>
</feature>
<comment type="similarity">
    <text evidence="1">Belongs to the vitamin-B12 dependent methionine synthase family.</text>
</comment>
<keyword evidence="5" id="KW-0479">Metal-binding</keyword>
<dbReference type="EMBL" id="CABEEZ010000020">
    <property type="protein sequence ID" value="VTR19773.1"/>
    <property type="molecule type" value="Genomic_DNA"/>
</dbReference>
<evidence type="ECO:0000256" key="4">
    <source>
        <dbReference type="ARBA" id="ARBA00022691"/>
    </source>
</evidence>
<evidence type="ECO:0000256" key="6">
    <source>
        <dbReference type="ARBA" id="ARBA00023285"/>
    </source>
</evidence>
<keyword evidence="3 8" id="KW-0808">Transferase</keyword>
<dbReference type="GO" id="GO:0046872">
    <property type="term" value="F:metal ion binding"/>
    <property type="evidence" value="ECO:0007669"/>
    <property type="project" value="UniProtKB-KW"/>
</dbReference>
<dbReference type="Pfam" id="PF02574">
    <property type="entry name" value="S-methyl_trans"/>
    <property type="match status" value="1"/>
</dbReference>
<sequence length="103" mass="11917">MINRVEQLRQQLSQRILVLDGGMGTMIQSYRLEEADYRGERFADWQSDLKGNNDLLVLSKPEVITAIHKRLPGGGGRHPRNQYLQLDHYRDGRLPYGVAVRRN</sequence>
<proteinExistence type="inferred from homology"/>
<gene>
    <name evidence="8" type="primary">metH_3</name>
    <name evidence="8" type="ORF">NCTC12965_00846</name>
</gene>
<dbReference type="GO" id="GO:0008705">
    <property type="term" value="F:methionine synthase activity"/>
    <property type="evidence" value="ECO:0007669"/>
    <property type="project" value="UniProtKB-EC"/>
</dbReference>
<evidence type="ECO:0000256" key="2">
    <source>
        <dbReference type="ARBA" id="ARBA00022603"/>
    </source>
</evidence>
<organism evidence="8">
    <name type="scientific">Serratia fonticola</name>
    <dbReference type="NCBI Taxonomy" id="47917"/>
    <lineage>
        <taxon>Bacteria</taxon>
        <taxon>Pseudomonadati</taxon>
        <taxon>Pseudomonadota</taxon>
        <taxon>Gammaproteobacteria</taxon>
        <taxon>Enterobacterales</taxon>
        <taxon>Yersiniaceae</taxon>
        <taxon>Serratia</taxon>
    </lineage>
</organism>
<evidence type="ECO:0000259" key="7">
    <source>
        <dbReference type="Pfam" id="PF02574"/>
    </source>
</evidence>
<evidence type="ECO:0000256" key="1">
    <source>
        <dbReference type="ARBA" id="ARBA00010398"/>
    </source>
</evidence>
<keyword evidence="6" id="KW-0170">Cobalt</keyword>
<dbReference type="InterPro" id="IPR036589">
    <property type="entry name" value="HCY_dom_sf"/>
</dbReference>
<accession>A0A4U9TKF4</accession>
<dbReference type="GO" id="GO:0032259">
    <property type="term" value="P:methylation"/>
    <property type="evidence" value="ECO:0007669"/>
    <property type="project" value="UniProtKB-KW"/>
</dbReference>
<evidence type="ECO:0000313" key="8">
    <source>
        <dbReference type="EMBL" id="VTR19773.1"/>
    </source>
</evidence>
<dbReference type="InterPro" id="IPR050554">
    <property type="entry name" value="Met_Synthase/Corrinoid"/>
</dbReference>
<keyword evidence="2 8" id="KW-0489">Methyltransferase</keyword>
<dbReference type="AlphaFoldDB" id="A0A4U9TKF4"/>
<dbReference type="Gene3D" id="3.20.20.330">
    <property type="entry name" value="Homocysteine-binding-like domain"/>
    <property type="match status" value="1"/>
</dbReference>
<name>A0A4U9TKF4_SERFO</name>
<dbReference type="GO" id="GO:0005829">
    <property type="term" value="C:cytosol"/>
    <property type="evidence" value="ECO:0007669"/>
    <property type="project" value="TreeGrafter"/>
</dbReference>
<dbReference type="GO" id="GO:0050667">
    <property type="term" value="P:homocysteine metabolic process"/>
    <property type="evidence" value="ECO:0007669"/>
    <property type="project" value="TreeGrafter"/>
</dbReference>
<dbReference type="GO" id="GO:0046653">
    <property type="term" value="P:tetrahydrofolate metabolic process"/>
    <property type="evidence" value="ECO:0007669"/>
    <property type="project" value="TreeGrafter"/>
</dbReference>
<evidence type="ECO:0000256" key="5">
    <source>
        <dbReference type="ARBA" id="ARBA00022723"/>
    </source>
</evidence>
<keyword evidence="4" id="KW-0949">S-adenosyl-L-methionine</keyword>
<reference evidence="8" key="1">
    <citation type="submission" date="2019-05" db="EMBL/GenBank/DDBJ databases">
        <authorList>
            <consortium name="Pathogen Informatics"/>
        </authorList>
    </citation>
    <scope>NUCLEOTIDE SEQUENCE [LARGE SCALE GENOMIC DNA]</scope>
    <source>
        <strain evidence="8">NCTC12965</strain>
    </source>
</reference>
<protein>
    <submittedName>
        <fullName evidence="8">Methionine synthase</fullName>
        <ecNumber evidence="8">2.1.1.13</ecNumber>
    </submittedName>
</protein>
<dbReference type="SUPFAM" id="SSF82282">
    <property type="entry name" value="Homocysteine S-methyltransferase"/>
    <property type="match status" value="1"/>
</dbReference>
<dbReference type="InterPro" id="IPR003726">
    <property type="entry name" value="HCY_dom"/>
</dbReference>